<dbReference type="AlphaFoldDB" id="A0A9P5PX37"/>
<dbReference type="OrthoDB" id="3346251at2759"/>
<gene>
    <name evidence="1" type="ORF">BDP27DRAFT_1220017</name>
</gene>
<proteinExistence type="predicted"/>
<accession>A0A9P5PX37</accession>
<reference evidence="1" key="1">
    <citation type="submission" date="2020-11" db="EMBL/GenBank/DDBJ databases">
        <authorList>
            <consortium name="DOE Joint Genome Institute"/>
            <person name="Ahrendt S."/>
            <person name="Riley R."/>
            <person name="Andreopoulos W."/>
            <person name="Labutti K."/>
            <person name="Pangilinan J."/>
            <person name="Ruiz-Duenas F.J."/>
            <person name="Barrasa J.M."/>
            <person name="Sanchez-Garcia M."/>
            <person name="Camarero S."/>
            <person name="Miyauchi S."/>
            <person name="Serrano A."/>
            <person name="Linde D."/>
            <person name="Babiker R."/>
            <person name="Drula E."/>
            <person name="Ayuso-Fernandez I."/>
            <person name="Pacheco R."/>
            <person name="Padilla G."/>
            <person name="Ferreira P."/>
            <person name="Barriuso J."/>
            <person name="Kellner H."/>
            <person name="Castanera R."/>
            <person name="Alfaro M."/>
            <person name="Ramirez L."/>
            <person name="Pisabarro A.G."/>
            <person name="Kuo A."/>
            <person name="Tritt A."/>
            <person name="Lipzen A."/>
            <person name="He G."/>
            <person name="Yan M."/>
            <person name="Ng V."/>
            <person name="Cullen D."/>
            <person name="Martin F."/>
            <person name="Rosso M.-N."/>
            <person name="Henrissat B."/>
            <person name="Hibbett D."/>
            <person name="Martinez A.T."/>
            <person name="Grigoriev I.V."/>
        </authorList>
    </citation>
    <scope>NUCLEOTIDE SEQUENCE</scope>
    <source>
        <strain evidence="1">AH 40177</strain>
    </source>
</reference>
<protein>
    <submittedName>
        <fullName evidence="1">Uncharacterized protein</fullName>
    </submittedName>
</protein>
<name>A0A9P5PX37_9AGAR</name>
<feature type="non-terminal residue" evidence="1">
    <location>
        <position position="1"/>
    </location>
</feature>
<sequence length="116" mass="13439">ASLGYCVTWIMSKRLIIHLHAVSMERNENLDAPLPFSQSLSSPHIQTQFERKPTSVASLDLTIPEFDIDGMEAGVDWPEDMGVYVQRVEKTVQVERRPRIFYPLEEDSFSRLQYPR</sequence>
<organism evidence="1 2">
    <name type="scientific">Rhodocollybia butyracea</name>
    <dbReference type="NCBI Taxonomy" id="206335"/>
    <lineage>
        <taxon>Eukaryota</taxon>
        <taxon>Fungi</taxon>
        <taxon>Dikarya</taxon>
        <taxon>Basidiomycota</taxon>
        <taxon>Agaricomycotina</taxon>
        <taxon>Agaricomycetes</taxon>
        <taxon>Agaricomycetidae</taxon>
        <taxon>Agaricales</taxon>
        <taxon>Marasmiineae</taxon>
        <taxon>Omphalotaceae</taxon>
        <taxon>Rhodocollybia</taxon>
    </lineage>
</organism>
<evidence type="ECO:0000313" key="2">
    <source>
        <dbReference type="Proteomes" id="UP000772434"/>
    </source>
</evidence>
<keyword evidence="2" id="KW-1185">Reference proteome</keyword>
<evidence type="ECO:0000313" key="1">
    <source>
        <dbReference type="EMBL" id="KAF9070854.1"/>
    </source>
</evidence>
<dbReference type="EMBL" id="JADNRY010000037">
    <property type="protein sequence ID" value="KAF9070854.1"/>
    <property type="molecule type" value="Genomic_DNA"/>
</dbReference>
<comment type="caution">
    <text evidence="1">The sequence shown here is derived from an EMBL/GenBank/DDBJ whole genome shotgun (WGS) entry which is preliminary data.</text>
</comment>
<dbReference type="Proteomes" id="UP000772434">
    <property type="component" value="Unassembled WGS sequence"/>
</dbReference>